<dbReference type="Gene3D" id="3.40.50.1820">
    <property type="entry name" value="alpha/beta hydrolase"/>
    <property type="match status" value="1"/>
</dbReference>
<dbReference type="Pfam" id="PF06821">
    <property type="entry name" value="Ser_hydrolase"/>
    <property type="match status" value="1"/>
</dbReference>
<name>A0A6J6HIE6_9ZZZZ</name>
<reference evidence="1" key="1">
    <citation type="submission" date="2020-05" db="EMBL/GenBank/DDBJ databases">
        <authorList>
            <person name="Chiriac C."/>
            <person name="Salcher M."/>
            <person name="Ghai R."/>
            <person name="Kavagutti S V."/>
        </authorList>
    </citation>
    <scope>NUCLEOTIDE SEQUENCE</scope>
</reference>
<accession>A0A6J6HIE6</accession>
<proteinExistence type="predicted"/>
<dbReference type="SUPFAM" id="SSF53474">
    <property type="entry name" value="alpha/beta-Hydrolases"/>
    <property type="match status" value="1"/>
</dbReference>
<dbReference type="InterPro" id="IPR029058">
    <property type="entry name" value="AB_hydrolase_fold"/>
</dbReference>
<sequence>MAKVLIIHGWTNRRPAGHWQRSLAATLRDQGHLVSYPQLPNPDQPLLDEWLEVLAAELDQFDEVASRASEPLIVLAHSLGCVAWMQLADRGLLKQPADRVLLVAPPEPAPISPVPSFVMDLSDGRAERVVKGSAREVTLVGSDADVWQPSGIQAGVGDMIGLEAVVVHGAKHFSTLDGFTQWQGVIDWVNDPNADLTKI</sequence>
<organism evidence="1">
    <name type="scientific">freshwater metagenome</name>
    <dbReference type="NCBI Taxonomy" id="449393"/>
    <lineage>
        <taxon>unclassified sequences</taxon>
        <taxon>metagenomes</taxon>
        <taxon>ecological metagenomes</taxon>
    </lineage>
</organism>
<dbReference type="GO" id="GO:0016787">
    <property type="term" value="F:hydrolase activity"/>
    <property type="evidence" value="ECO:0007669"/>
    <property type="project" value="InterPro"/>
</dbReference>
<gene>
    <name evidence="1" type="ORF">UFOPK1855_00529</name>
</gene>
<evidence type="ECO:0000313" key="1">
    <source>
        <dbReference type="EMBL" id="CAB4612890.1"/>
    </source>
</evidence>
<dbReference type="AlphaFoldDB" id="A0A6J6HIE6"/>
<dbReference type="EMBL" id="CAEZUW010000068">
    <property type="protein sequence ID" value="CAB4612890.1"/>
    <property type="molecule type" value="Genomic_DNA"/>
</dbReference>
<dbReference type="InterPro" id="IPR010662">
    <property type="entry name" value="RBBP9/YdeN"/>
</dbReference>
<protein>
    <submittedName>
        <fullName evidence="1">Unannotated protein</fullName>
    </submittedName>
</protein>